<accession>A0A1W1CQI8</accession>
<dbReference type="Pfam" id="PF01297">
    <property type="entry name" value="ZnuA"/>
    <property type="match status" value="1"/>
</dbReference>
<evidence type="ECO:0000256" key="1">
    <source>
        <dbReference type="ARBA" id="ARBA00011028"/>
    </source>
</evidence>
<comment type="similarity">
    <text evidence="1">Belongs to the bacterial solute-binding protein 9 family.</text>
</comment>
<dbReference type="Gene3D" id="3.40.50.1980">
    <property type="entry name" value="Nitrogenase molybdenum iron protein domain"/>
    <property type="match status" value="2"/>
</dbReference>
<dbReference type="AlphaFoldDB" id="A0A1W1CQI8"/>
<proteinExistence type="inferred from homology"/>
<dbReference type="InterPro" id="IPR006127">
    <property type="entry name" value="ZnuA-like"/>
</dbReference>
<dbReference type="PANTHER" id="PTHR42953">
    <property type="entry name" value="HIGH-AFFINITY ZINC UPTAKE SYSTEM PROTEIN ZNUA-RELATED"/>
    <property type="match status" value="1"/>
</dbReference>
<dbReference type="EMBL" id="FPHM01000115">
    <property type="protein sequence ID" value="SFV67921.1"/>
    <property type="molecule type" value="Genomic_DNA"/>
</dbReference>
<gene>
    <name evidence="4" type="ORF">MNB_SV-13-493</name>
</gene>
<reference evidence="4" key="1">
    <citation type="submission" date="2016-10" db="EMBL/GenBank/DDBJ databases">
        <authorList>
            <person name="de Groot N.N."/>
        </authorList>
    </citation>
    <scope>NUCLEOTIDE SEQUENCE</scope>
</reference>
<keyword evidence="2" id="KW-0813">Transport</keyword>
<dbReference type="GO" id="GO:0046872">
    <property type="term" value="F:metal ion binding"/>
    <property type="evidence" value="ECO:0007669"/>
    <property type="project" value="InterPro"/>
</dbReference>
<evidence type="ECO:0000313" key="4">
    <source>
        <dbReference type="EMBL" id="SFV67921.1"/>
    </source>
</evidence>
<dbReference type="SUPFAM" id="SSF53807">
    <property type="entry name" value="Helical backbone' metal receptor"/>
    <property type="match status" value="1"/>
</dbReference>
<dbReference type="InterPro" id="IPR006128">
    <property type="entry name" value="Lipoprotein_PsaA-like"/>
</dbReference>
<keyword evidence="3" id="KW-0732">Signal</keyword>
<protein>
    <submittedName>
        <fullName evidence="4">Zinc ABC transporter, periplasmic-binding protein ZnuA</fullName>
    </submittedName>
</protein>
<dbReference type="GO" id="GO:0007155">
    <property type="term" value="P:cell adhesion"/>
    <property type="evidence" value="ECO:0007669"/>
    <property type="project" value="InterPro"/>
</dbReference>
<organism evidence="4">
    <name type="scientific">hydrothermal vent metagenome</name>
    <dbReference type="NCBI Taxonomy" id="652676"/>
    <lineage>
        <taxon>unclassified sequences</taxon>
        <taxon>metagenomes</taxon>
        <taxon>ecological metagenomes</taxon>
    </lineage>
</organism>
<dbReference type="GO" id="GO:0030001">
    <property type="term" value="P:metal ion transport"/>
    <property type="evidence" value="ECO:0007669"/>
    <property type="project" value="InterPro"/>
</dbReference>
<evidence type="ECO:0000256" key="2">
    <source>
        <dbReference type="ARBA" id="ARBA00022448"/>
    </source>
</evidence>
<dbReference type="PANTHER" id="PTHR42953:SF3">
    <property type="entry name" value="HIGH-AFFINITY ZINC UPTAKE SYSTEM PROTEIN ZNUA"/>
    <property type="match status" value="1"/>
</dbReference>
<name>A0A1W1CQI8_9ZZZZ</name>
<dbReference type="PRINTS" id="PR00690">
    <property type="entry name" value="ADHESNFAMILY"/>
</dbReference>
<sequence>MQKLLFISLFSTFILAQNNIIVSILPQKIFVDKIGGDKVNTTVMVETGASPHNYSPKPSQMKAVSKANIYFSIGVEFEKVWLEKFKNQNKNLKVIDVSKNIQKYHDKHEELDPHIWVDPLNVKIIAKNICNALIDEDKNNTAYYKENLKLFLKELDNLDSEIKKILEDTPKNSTFMVFHPSWGYFAKRYNLKQLPVQIEGKEPKMRELVKLMKQARKERIHAIFTQPEFSDKSAQIIAKNLNIKVIKTSPLAPNWSENLKILAKAIADKEK</sequence>
<dbReference type="InterPro" id="IPR050492">
    <property type="entry name" value="Bact_metal-bind_prot9"/>
</dbReference>
<evidence type="ECO:0000256" key="3">
    <source>
        <dbReference type="ARBA" id="ARBA00022729"/>
    </source>
</evidence>